<dbReference type="Proteomes" id="UP000293947">
    <property type="component" value="Genome"/>
</dbReference>
<evidence type="ECO:0000313" key="18">
    <source>
        <dbReference type="EMBL" id="QAV39598.1"/>
    </source>
</evidence>
<proteinExistence type="inferred from homology"/>
<evidence type="ECO:0000256" key="15">
    <source>
        <dbReference type="ARBA" id="ARBA00034891"/>
    </source>
</evidence>
<keyword evidence="9" id="KW-0735">Signal-anchor</keyword>
<keyword evidence="7" id="KW-0261">Viral envelope protein</keyword>
<dbReference type="Proteomes" id="UP000293008">
    <property type="component" value="Segment"/>
</dbReference>
<keyword evidence="2" id="KW-1168">Fusion of virus membrane with host membrane</keyword>
<evidence type="ECO:0000256" key="8">
    <source>
        <dbReference type="ARBA" id="ARBA00022921"/>
    </source>
</evidence>
<evidence type="ECO:0000256" key="16">
    <source>
        <dbReference type="SAM" id="Phobius"/>
    </source>
</evidence>
<evidence type="ECO:0000256" key="6">
    <source>
        <dbReference type="ARBA" id="ARBA00022844"/>
    </source>
</evidence>
<evidence type="ECO:0000313" key="17">
    <source>
        <dbReference type="EMBL" id="QAV39429.1"/>
    </source>
</evidence>
<evidence type="ECO:0000256" key="7">
    <source>
        <dbReference type="ARBA" id="ARBA00022879"/>
    </source>
</evidence>
<keyword evidence="5 16" id="KW-0812">Transmembrane</keyword>
<evidence type="ECO:0000256" key="1">
    <source>
        <dbReference type="ARBA" id="ARBA00004381"/>
    </source>
</evidence>
<evidence type="ECO:0000256" key="2">
    <source>
        <dbReference type="ARBA" id="ARBA00022506"/>
    </source>
</evidence>
<evidence type="ECO:0000256" key="3">
    <source>
        <dbReference type="ARBA" id="ARBA00022521"/>
    </source>
</evidence>
<dbReference type="EMBL" id="MK388134">
    <property type="protein sequence ID" value="QAV41288.1"/>
    <property type="molecule type" value="Genomic_DNA"/>
</dbReference>
<keyword evidence="4" id="KW-1162">Viral penetration into host cytoplasm</keyword>
<dbReference type="GO" id="GO:0019064">
    <property type="term" value="P:fusion of virus membrane with host plasma membrane"/>
    <property type="evidence" value="ECO:0007669"/>
    <property type="project" value="UniProtKB-KW"/>
</dbReference>
<reference evidence="23 24" key="1">
    <citation type="journal article" date="2019" name="J. Virol.">
        <title>Punctuated evolution of myxoma virus: rapid and disjunct evolution of a recent viral lineage in Australia.</title>
        <authorList>
            <person name="Eden J.-S."/>
            <person name="Kerr P.J."/>
            <person name="Holmes E.C."/>
        </authorList>
    </citation>
    <scope>NUCLEOTIDE SEQUENCE [LARGE SCALE GENOMIC DNA]</scope>
    <source>
        <strain evidence="17">Aust/SA/ABC Range/12-2014</strain>
        <strain evidence="19">Aust/SA/Flinders Ranges/12-2015/1</strain>
        <strain evidence="20">Aust/SA/Flinders Ranges/12-2015/2</strain>
        <strain evidence="21">Aust/SA/Olympic Dam/08-2015</strain>
        <strain evidence="18">Aust/SA/Wilpena/11-2014</strain>
    </source>
</reference>
<dbReference type="GO" id="GO:0055036">
    <property type="term" value="C:virion membrane"/>
    <property type="evidence" value="ECO:0007669"/>
    <property type="project" value="UniProtKB-SubCell"/>
</dbReference>
<dbReference type="Proteomes" id="UP000293333">
    <property type="component" value="Segment"/>
</dbReference>
<evidence type="ECO:0000256" key="11">
    <source>
        <dbReference type="ARBA" id="ARBA00023136"/>
    </source>
</evidence>
<evidence type="ECO:0000256" key="10">
    <source>
        <dbReference type="ARBA" id="ARBA00022989"/>
    </source>
</evidence>
<sequence>MASPLIYLLFFIIFLVLTYYFNKYPTNKLELSVDKLNRENKIIKQRDDAFPVVLNTTVFTRPETPVPTKVHTYYDSATGVVTMLSNNKKRIFRLDFDDDVRTLLPILLLSK</sequence>
<dbReference type="GO" id="GO:0046718">
    <property type="term" value="P:symbiont entry into host cell"/>
    <property type="evidence" value="ECO:0007669"/>
    <property type="project" value="UniProtKB-KW"/>
</dbReference>
<evidence type="ECO:0000313" key="20">
    <source>
        <dbReference type="EMBL" id="QAV41288.1"/>
    </source>
</evidence>
<evidence type="ECO:0000313" key="23">
    <source>
        <dbReference type="Proteomes" id="UP000293008"/>
    </source>
</evidence>
<evidence type="ECO:0000313" key="22">
    <source>
        <dbReference type="Proteomes" id="UP000291628"/>
    </source>
</evidence>
<gene>
    <name evidence="20" type="primary">m046L</name>
</gene>
<keyword evidence="12" id="KW-1160">Virus entry into host cell</keyword>
<keyword evidence="10 16" id="KW-1133">Transmembrane helix</keyword>
<evidence type="ECO:0000256" key="9">
    <source>
        <dbReference type="ARBA" id="ARBA00022968"/>
    </source>
</evidence>
<evidence type="ECO:0000313" key="21">
    <source>
        <dbReference type="EMBL" id="QAV42640.1"/>
    </source>
</evidence>
<evidence type="ECO:0000256" key="5">
    <source>
        <dbReference type="ARBA" id="ARBA00022692"/>
    </source>
</evidence>
<dbReference type="Proteomes" id="UP000291628">
    <property type="component" value="Segment"/>
</dbReference>
<name>A0A481NKR4_9POXV</name>
<protein>
    <recommendedName>
        <fullName evidence="15">Entry-fusion complex protein OPG086</fullName>
    </recommendedName>
</protein>
<evidence type="ECO:0000256" key="4">
    <source>
        <dbReference type="ARBA" id="ARBA00022595"/>
    </source>
</evidence>
<evidence type="ECO:0000256" key="13">
    <source>
        <dbReference type="ARBA" id="ARBA00034668"/>
    </source>
</evidence>
<dbReference type="Pfam" id="PF06129">
    <property type="entry name" value="Chordopox_G3"/>
    <property type="match status" value="1"/>
</dbReference>
<dbReference type="EMBL" id="MK388133">
    <property type="protein sequence ID" value="QAV41119.1"/>
    <property type="molecule type" value="Genomic_DNA"/>
</dbReference>
<keyword evidence="8" id="KW-0426">Late protein</keyword>
<dbReference type="EMBL" id="MK388123">
    <property type="protein sequence ID" value="QAV39429.1"/>
    <property type="molecule type" value="Genomic_DNA"/>
</dbReference>
<dbReference type="InterPro" id="IPR010367">
    <property type="entry name" value="Poxvirus_G3"/>
</dbReference>
<evidence type="ECO:0000313" key="19">
    <source>
        <dbReference type="EMBL" id="QAV41119.1"/>
    </source>
</evidence>
<keyword evidence="6" id="KW-0946">Virion</keyword>
<comment type="subcellular location">
    <subcellularLocation>
        <location evidence="1">Virion membrane</location>
        <topology evidence="1">Single-pass membrane protein</topology>
    </subcellularLocation>
</comment>
<dbReference type="EMBL" id="MK388124">
    <property type="protein sequence ID" value="QAV39598.1"/>
    <property type="molecule type" value="Genomic_DNA"/>
</dbReference>
<comment type="similarity">
    <text evidence="14">Belongs to the orthopoxvirus OPG086 family.</text>
</comment>
<evidence type="ECO:0000313" key="24">
    <source>
        <dbReference type="Proteomes" id="UP000293333"/>
    </source>
</evidence>
<dbReference type="EMBL" id="MK388142">
    <property type="protein sequence ID" value="QAV42640.1"/>
    <property type="molecule type" value="Genomic_DNA"/>
</dbReference>
<keyword evidence="3" id="KW-1169">Fusion of virus membrane with host cell membrane</keyword>
<accession>A0A481NKR4</accession>
<organism evidence="20 22">
    <name type="scientific">Myxoma virus</name>
    <dbReference type="NCBI Taxonomy" id="10273"/>
    <lineage>
        <taxon>Viruses</taxon>
        <taxon>Varidnaviria</taxon>
        <taxon>Bamfordvirae</taxon>
        <taxon>Nucleocytoviricota</taxon>
        <taxon>Pokkesviricetes</taxon>
        <taxon>Chitovirales</taxon>
        <taxon>Poxviridae</taxon>
        <taxon>Chordopoxvirinae</taxon>
        <taxon>Leporipoxvirus</taxon>
        <taxon>Leporipoxvirus myxoma</taxon>
    </lineage>
</organism>
<dbReference type="GO" id="GO:0019031">
    <property type="term" value="C:viral envelope"/>
    <property type="evidence" value="ECO:0007669"/>
    <property type="project" value="UniProtKB-KW"/>
</dbReference>
<evidence type="ECO:0000256" key="12">
    <source>
        <dbReference type="ARBA" id="ARBA00023296"/>
    </source>
</evidence>
<evidence type="ECO:0000256" key="14">
    <source>
        <dbReference type="ARBA" id="ARBA00034771"/>
    </source>
</evidence>
<comment type="function">
    <text evidence="13">Component of the entry fusion complex (EFC), which consists of 11 proteins. During cell infection, this complex mediates entry of the virion core into the host cytoplasm by a two-step mechanism consisting of lipid mixing of the viral and cellular membranes and subsequent pore formation.</text>
</comment>
<keyword evidence="11 16" id="KW-0472">Membrane</keyword>
<dbReference type="Proteomes" id="UP000293687">
    <property type="component" value="Segment"/>
</dbReference>
<feature type="transmembrane region" description="Helical" evidence="16">
    <location>
        <begin position="6"/>
        <end position="22"/>
    </location>
</feature>